<feature type="region of interest" description="Disordered" evidence="6">
    <location>
        <begin position="327"/>
        <end position="346"/>
    </location>
</feature>
<feature type="transmembrane region" description="Helical" evidence="7">
    <location>
        <begin position="140"/>
        <end position="162"/>
    </location>
</feature>
<name>A0A6A6XES2_9PLEO</name>
<reference evidence="9" key="1">
    <citation type="journal article" date="2020" name="Stud. Mycol.">
        <title>101 Dothideomycetes genomes: a test case for predicting lifestyles and emergence of pathogens.</title>
        <authorList>
            <person name="Haridas S."/>
            <person name="Albert R."/>
            <person name="Binder M."/>
            <person name="Bloem J."/>
            <person name="Labutti K."/>
            <person name="Salamov A."/>
            <person name="Andreopoulos B."/>
            <person name="Baker S."/>
            <person name="Barry K."/>
            <person name="Bills G."/>
            <person name="Bluhm B."/>
            <person name="Cannon C."/>
            <person name="Castanera R."/>
            <person name="Culley D."/>
            <person name="Daum C."/>
            <person name="Ezra D."/>
            <person name="Gonzalez J."/>
            <person name="Henrissat B."/>
            <person name="Kuo A."/>
            <person name="Liang C."/>
            <person name="Lipzen A."/>
            <person name="Lutzoni F."/>
            <person name="Magnuson J."/>
            <person name="Mondo S."/>
            <person name="Nolan M."/>
            <person name="Ohm R."/>
            <person name="Pangilinan J."/>
            <person name="Park H.-J."/>
            <person name="Ramirez L."/>
            <person name="Alfaro M."/>
            <person name="Sun H."/>
            <person name="Tritt A."/>
            <person name="Yoshinaga Y."/>
            <person name="Zwiers L.-H."/>
            <person name="Turgeon B."/>
            <person name="Goodwin S."/>
            <person name="Spatafora J."/>
            <person name="Crous P."/>
            <person name="Grigoriev I."/>
        </authorList>
    </citation>
    <scope>NUCLEOTIDE SEQUENCE</scope>
    <source>
        <strain evidence="9">CBS 109.77</strain>
    </source>
</reference>
<protein>
    <recommendedName>
        <fullName evidence="8">Rhodopsin domain-containing protein</fullName>
    </recommendedName>
</protein>
<dbReference type="InterPro" id="IPR049326">
    <property type="entry name" value="Rhodopsin_dom_fungi"/>
</dbReference>
<organism evidence="9 10">
    <name type="scientific">Melanomma pulvis-pyrius CBS 109.77</name>
    <dbReference type="NCBI Taxonomy" id="1314802"/>
    <lineage>
        <taxon>Eukaryota</taxon>
        <taxon>Fungi</taxon>
        <taxon>Dikarya</taxon>
        <taxon>Ascomycota</taxon>
        <taxon>Pezizomycotina</taxon>
        <taxon>Dothideomycetes</taxon>
        <taxon>Pleosporomycetidae</taxon>
        <taxon>Pleosporales</taxon>
        <taxon>Melanommataceae</taxon>
        <taxon>Melanomma</taxon>
    </lineage>
</organism>
<feature type="transmembrane region" description="Helical" evidence="7">
    <location>
        <begin position="228"/>
        <end position="248"/>
    </location>
</feature>
<keyword evidence="2 7" id="KW-0812">Transmembrane</keyword>
<evidence type="ECO:0000256" key="3">
    <source>
        <dbReference type="ARBA" id="ARBA00022989"/>
    </source>
</evidence>
<evidence type="ECO:0000256" key="4">
    <source>
        <dbReference type="ARBA" id="ARBA00023136"/>
    </source>
</evidence>
<evidence type="ECO:0000256" key="5">
    <source>
        <dbReference type="ARBA" id="ARBA00038359"/>
    </source>
</evidence>
<feature type="transmembrane region" description="Helical" evidence="7">
    <location>
        <begin position="268"/>
        <end position="291"/>
    </location>
</feature>
<keyword evidence="10" id="KW-1185">Reference proteome</keyword>
<sequence length="394" mass="45451">MATEKILLQMLANPPDPNEALPLSNRRETILGTTIPFLIISWMAILFRLYVRFRIVREPGWDDFFVVLAGTCNTIATTFLIKSTEYGLGHHLLYNPLPHTIKYQMMFYVENGLYITEGAIIKISLLFQYLRIFKAGTMRWISLTLLVIISLWGLAYSIMTWVPCFPIREFWDRKETTKCYGFGFNDQESFIRLFESHTALNMVFDFFVFVTPLVLFKQPHLRLKNIIAMTGVFLIGGSVVFISIWRLYTIVEHRAATHPYIDFTWWSPITLLLSCLEINLAIICASMPIFWPVLEKSLSHIFVTSEVRISTEQRYREEAGRGFELAGRSGSVKSTSGNSRESLTREPTNATIDPYAHYKDRYILAQVDPFWNDSLPGARVETEVASRPKPKWAI</sequence>
<feature type="compositionally biased region" description="Polar residues" evidence="6">
    <location>
        <begin position="331"/>
        <end position="346"/>
    </location>
</feature>
<dbReference type="OrthoDB" id="61113at2759"/>
<gene>
    <name evidence="9" type="ORF">K505DRAFT_241057</name>
</gene>
<dbReference type="Proteomes" id="UP000799757">
    <property type="component" value="Unassembled WGS sequence"/>
</dbReference>
<dbReference type="GO" id="GO:0016020">
    <property type="term" value="C:membrane"/>
    <property type="evidence" value="ECO:0007669"/>
    <property type="project" value="UniProtKB-SubCell"/>
</dbReference>
<evidence type="ECO:0000313" key="10">
    <source>
        <dbReference type="Proteomes" id="UP000799757"/>
    </source>
</evidence>
<evidence type="ECO:0000256" key="7">
    <source>
        <dbReference type="SAM" id="Phobius"/>
    </source>
</evidence>
<dbReference type="InterPro" id="IPR052337">
    <property type="entry name" value="SAT4-like"/>
</dbReference>
<dbReference type="EMBL" id="MU001875">
    <property type="protein sequence ID" value="KAF2794936.1"/>
    <property type="molecule type" value="Genomic_DNA"/>
</dbReference>
<comment type="subcellular location">
    <subcellularLocation>
        <location evidence="1">Membrane</location>
        <topology evidence="1">Multi-pass membrane protein</topology>
    </subcellularLocation>
</comment>
<comment type="similarity">
    <text evidence="5">Belongs to the SAT4 family.</text>
</comment>
<dbReference type="PANTHER" id="PTHR33048">
    <property type="entry name" value="PTH11-LIKE INTEGRAL MEMBRANE PROTEIN (AFU_ORTHOLOGUE AFUA_5G11245)"/>
    <property type="match status" value="1"/>
</dbReference>
<evidence type="ECO:0000256" key="1">
    <source>
        <dbReference type="ARBA" id="ARBA00004141"/>
    </source>
</evidence>
<keyword evidence="3 7" id="KW-1133">Transmembrane helix</keyword>
<evidence type="ECO:0000256" key="6">
    <source>
        <dbReference type="SAM" id="MobiDB-lite"/>
    </source>
</evidence>
<feature type="transmembrane region" description="Helical" evidence="7">
    <location>
        <begin position="63"/>
        <end position="81"/>
    </location>
</feature>
<feature type="transmembrane region" description="Helical" evidence="7">
    <location>
        <begin position="113"/>
        <end position="133"/>
    </location>
</feature>
<dbReference type="PANTHER" id="PTHR33048:SF47">
    <property type="entry name" value="INTEGRAL MEMBRANE PROTEIN-RELATED"/>
    <property type="match status" value="1"/>
</dbReference>
<dbReference type="AlphaFoldDB" id="A0A6A6XES2"/>
<evidence type="ECO:0000313" key="9">
    <source>
        <dbReference type="EMBL" id="KAF2794936.1"/>
    </source>
</evidence>
<dbReference type="Pfam" id="PF20684">
    <property type="entry name" value="Fung_rhodopsin"/>
    <property type="match status" value="1"/>
</dbReference>
<evidence type="ECO:0000259" key="8">
    <source>
        <dbReference type="Pfam" id="PF20684"/>
    </source>
</evidence>
<keyword evidence="4 7" id="KW-0472">Membrane</keyword>
<accession>A0A6A6XES2</accession>
<feature type="transmembrane region" description="Helical" evidence="7">
    <location>
        <begin position="30"/>
        <end position="51"/>
    </location>
</feature>
<proteinExistence type="inferred from homology"/>
<evidence type="ECO:0000256" key="2">
    <source>
        <dbReference type="ARBA" id="ARBA00022692"/>
    </source>
</evidence>
<feature type="domain" description="Rhodopsin" evidence="8">
    <location>
        <begin position="47"/>
        <end position="295"/>
    </location>
</feature>